<dbReference type="SUPFAM" id="SSF46565">
    <property type="entry name" value="Chaperone J-domain"/>
    <property type="match status" value="1"/>
</dbReference>
<feature type="transmembrane region" description="Helical" evidence="1">
    <location>
        <begin position="7"/>
        <end position="23"/>
    </location>
</feature>
<dbReference type="HOGENOM" id="CLU_1275658_0_0_12"/>
<dbReference type="Proteomes" id="UP000030940">
    <property type="component" value="Chromosome"/>
</dbReference>
<proteinExistence type="predicted"/>
<protein>
    <submittedName>
        <fullName evidence="3">Molecular chaperone DnaJ</fullName>
    </submittedName>
</protein>
<evidence type="ECO:0000313" key="3">
    <source>
        <dbReference type="EMBL" id="AJA90399.1"/>
    </source>
</evidence>
<gene>
    <name evidence="3" type="ORF">OY14_02985</name>
</gene>
<dbReference type="AlphaFoldDB" id="A0A0A7UVX7"/>
<dbReference type="Pfam" id="PF00226">
    <property type="entry name" value="DnaJ"/>
    <property type="match status" value="1"/>
</dbReference>
<feature type="domain" description="J" evidence="2">
    <location>
        <begin position="187"/>
        <end position="250"/>
    </location>
</feature>
<dbReference type="PROSITE" id="PS50076">
    <property type="entry name" value="DNAJ_2"/>
    <property type="match status" value="1"/>
</dbReference>
<dbReference type="InterPro" id="IPR001623">
    <property type="entry name" value="DnaJ_domain"/>
</dbReference>
<dbReference type="SMART" id="SM00271">
    <property type="entry name" value="DnaJ"/>
    <property type="match status" value="1"/>
</dbReference>
<keyword evidence="1" id="KW-1133">Transmembrane helix</keyword>
<dbReference type="Gene3D" id="1.10.287.110">
    <property type="entry name" value="DnaJ domain"/>
    <property type="match status" value="1"/>
</dbReference>
<dbReference type="PANTHER" id="PTHR24074">
    <property type="entry name" value="CO-CHAPERONE PROTEIN DJLA"/>
    <property type="match status" value="1"/>
</dbReference>
<reference evidence="3 4" key="1">
    <citation type="journal article" date="2015" name="Genome Announc.">
        <title>Genome Sequence of Borrelia chilensis VA1, a South American Member of the Lyme Borreliosis Group.</title>
        <authorList>
            <person name="Huang W."/>
            <person name="Ojaimi C."/>
            <person name="Fallon J.T."/>
            <person name="Travisany D."/>
            <person name="Maass A."/>
            <person name="Ivanova L."/>
            <person name="Tomova A."/>
            <person name="Gonzalez-Acuna D."/>
            <person name="Godfrey H.P."/>
            <person name="Cabello F.C."/>
        </authorList>
    </citation>
    <scope>NUCLEOTIDE SEQUENCE [LARGE SCALE GENOMIC DNA]</scope>
    <source>
        <strain evidence="3 4">VA1</strain>
    </source>
</reference>
<keyword evidence="1" id="KW-0812">Transmembrane</keyword>
<dbReference type="PRINTS" id="PR00625">
    <property type="entry name" value="JDOMAIN"/>
</dbReference>
<evidence type="ECO:0000313" key="4">
    <source>
        <dbReference type="Proteomes" id="UP000030940"/>
    </source>
</evidence>
<accession>A0A0A7UVX7</accession>
<dbReference type="EMBL" id="CP009910">
    <property type="protein sequence ID" value="AJA90399.1"/>
    <property type="molecule type" value="Genomic_DNA"/>
</dbReference>
<evidence type="ECO:0000256" key="1">
    <source>
        <dbReference type="SAM" id="Phobius"/>
    </source>
</evidence>
<dbReference type="STRING" id="1245910.OY14_02985"/>
<dbReference type="KEGG" id="bchi:OY14_02985"/>
<name>A0A0A7UVX7_9SPIR</name>
<organism evidence="3 4">
    <name type="scientific">Borreliella chilensis</name>
    <dbReference type="NCBI Taxonomy" id="1245910"/>
    <lineage>
        <taxon>Bacteria</taxon>
        <taxon>Pseudomonadati</taxon>
        <taxon>Spirochaetota</taxon>
        <taxon>Spirochaetia</taxon>
        <taxon>Spirochaetales</taxon>
        <taxon>Borreliaceae</taxon>
        <taxon>Borreliella</taxon>
    </lineage>
</organism>
<evidence type="ECO:0000259" key="2">
    <source>
        <dbReference type="PROSITE" id="PS50076"/>
    </source>
</evidence>
<sequence length="250" mass="29334">MPSLIRMFFLVLLLIFIFNPILIGMLFILFPFILILFSFLGVFRIYLTRGYSYSRSREFEFYKLSFLLMSKLLSILGTVTGEQLSYVNFIINSLNLSERGKSELYTIFHSAITKNNNADKILYTLKLGYFQHKDLFIWLFASLKEINRLSRHKNLEAEKFISYVGVFLELESDGYEAYKDVNIKIVNPYSVLGLTYSAGDDEVKKAYKSLVIKYHPDKFTNDPIRQKDANDKFIKIQDAYEKICKERNMK</sequence>
<keyword evidence="1" id="KW-0472">Membrane</keyword>
<feature type="transmembrane region" description="Helical" evidence="1">
    <location>
        <begin position="29"/>
        <end position="47"/>
    </location>
</feature>
<dbReference type="InterPro" id="IPR050817">
    <property type="entry name" value="DjlA_DnaK_co-chaperone"/>
</dbReference>
<keyword evidence="4" id="KW-1185">Reference proteome</keyword>
<dbReference type="CDD" id="cd06257">
    <property type="entry name" value="DnaJ"/>
    <property type="match status" value="1"/>
</dbReference>
<dbReference type="InterPro" id="IPR036869">
    <property type="entry name" value="J_dom_sf"/>
</dbReference>